<dbReference type="PROSITE" id="PS01075">
    <property type="entry name" value="ACETATE_KINASE_1"/>
    <property type="match status" value="1"/>
</dbReference>
<dbReference type="PANTHER" id="PTHR21060">
    <property type="entry name" value="ACETATE KINASE"/>
    <property type="match status" value="1"/>
</dbReference>
<dbReference type="GO" id="GO:0008776">
    <property type="term" value="F:acetate kinase activity"/>
    <property type="evidence" value="ECO:0007669"/>
    <property type="project" value="UniProtKB-UniRule"/>
</dbReference>
<comment type="function">
    <text evidence="6">Catalyzes the formation of acetyl phosphate from acetate and ATP. Can also catalyze the reverse reaction.</text>
</comment>
<dbReference type="KEGG" id="ppsu:NO713_04045"/>
<keyword evidence="6" id="KW-0479">Metal-binding</keyword>
<dbReference type="InterPro" id="IPR004372">
    <property type="entry name" value="Ac/propionate_kinase"/>
</dbReference>
<feature type="binding site" evidence="6">
    <location>
        <position position="36"/>
    </location>
    <ligand>
        <name>ATP</name>
        <dbReference type="ChEBI" id="CHEBI:30616"/>
    </ligand>
</feature>
<dbReference type="AlphaFoldDB" id="A0A9W4CQR1"/>
<dbReference type="InterPro" id="IPR023865">
    <property type="entry name" value="Aliphatic_acid_kinase_CS"/>
</dbReference>
<comment type="cofactor">
    <cofactor evidence="6">
        <name>Mg(2+)</name>
        <dbReference type="ChEBI" id="CHEBI:18420"/>
    </cofactor>
    <cofactor evidence="6">
        <name>Mn(2+)</name>
        <dbReference type="ChEBI" id="CHEBI:29035"/>
    </cofactor>
    <text evidence="6">Mg(2+). Can also accept Mn(2+).</text>
</comment>
<evidence type="ECO:0000256" key="3">
    <source>
        <dbReference type="ARBA" id="ARBA00022741"/>
    </source>
</evidence>
<keyword evidence="5 6" id="KW-0067">ATP-binding</keyword>
<dbReference type="Pfam" id="PF00871">
    <property type="entry name" value="Acetate_kinase"/>
    <property type="match status" value="1"/>
</dbReference>
<dbReference type="GO" id="GO:0006085">
    <property type="term" value="P:acetyl-CoA biosynthetic process"/>
    <property type="evidence" value="ECO:0007669"/>
    <property type="project" value="UniProtKB-UniRule"/>
</dbReference>
<feature type="site" description="Transition state stabilizer" evidence="6">
    <location>
        <position position="208"/>
    </location>
</feature>
<keyword evidence="6" id="KW-0963">Cytoplasm</keyword>
<evidence type="ECO:0000313" key="9">
    <source>
        <dbReference type="Proteomes" id="UP001153719"/>
    </source>
</evidence>
<dbReference type="GO" id="GO:0000287">
    <property type="term" value="F:magnesium ion binding"/>
    <property type="evidence" value="ECO:0007669"/>
    <property type="project" value="UniProtKB-UniRule"/>
</dbReference>
<dbReference type="HAMAP" id="MF_00020">
    <property type="entry name" value="Acetate_kinase"/>
    <property type="match status" value="1"/>
</dbReference>
<keyword evidence="4 6" id="KW-0418">Kinase</keyword>
<dbReference type="GO" id="GO:0005737">
    <property type="term" value="C:cytoplasm"/>
    <property type="evidence" value="ECO:0007669"/>
    <property type="project" value="UniProtKB-SubCell"/>
</dbReference>
<comment type="catalytic activity">
    <reaction evidence="6">
        <text>acetate + ATP = acetyl phosphate + ADP</text>
        <dbReference type="Rhea" id="RHEA:11352"/>
        <dbReference type="ChEBI" id="CHEBI:22191"/>
        <dbReference type="ChEBI" id="CHEBI:30089"/>
        <dbReference type="ChEBI" id="CHEBI:30616"/>
        <dbReference type="ChEBI" id="CHEBI:456216"/>
        <dbReference type="EC" id="2.7.2.1"/>
    </reaction>
</comment>
<keyword evidence="9" id="KW-1185">Reference proteome</keyword>
<feature type="active site" description="Proton donor/acceptor" evidence="6">
    <location>
        <position position="177"/>
    </location>
</feature>
<dbReference type="PRINTS" id="PR00471">
    <property type="entry name" value="ACETATEKNASE"/>
</dbReference>
<feature type="binding site" evidence="6">
    <location>
        <begin position="236"/>
        <end position="240"/>
    </location>
    <ligand>
        <name>ATP</name>
        <dbReference type="ChEBI" id="CHEBI:30616"/>
    </ligand>
</feature>
<dbReference type="CDD" id="cd24010">
    <property type="entry name" value="ASKHA_NBD_AcK_PK"/>
    <property type="match status" value="1"/>
</dbReference>
<dbReference type="PIRSF" id="PIRSF000722">
    <property type="entry name" value="Acetate_prop_kin"/>
    <property type="match status" value="1"/>
</dbReference>
<evidence type="ECO:0000256" key="2">
    <source>
        <dbReference type="ARBA" id="ARBA00022679"/>
    </source>
</evidence>
<keyword evidence="2 6" id="KW-0808">Transferase</keyword>
<comment type="similarity">
    <text evidence="1 6 7">Belongs to the acetokinase family.</text>
</comment>
<keyword evidence="3 6" id="KW-0547">Nucleotide-binding</keyword>
<dbReference type="PANTHER" id="PTHR21060:SF15">
    <property type="entry name" value="ACETATE KINASE-RELATED"/>
    <property type="match status" value="1"/>
</dbReference>
<reference evidence="8" key="1">
    <citation type="submission" date="2020-09" db="EMBL/GenBank/DDBJ databases">
        <authorList>
            <person name="Blom J."/>
        </authorList>
    </citation>
    <scope>NUCLEOTIDE SEQUENCE</scope>
    <source>
        <strain evidence="8">No.713</strain>
    </source>
</reference>
<dbReference type="GO" id="GO:0006083">
    <property type="term" value="P:acetate metabolic process"/>
    <property type="evidence" value="ECO:0007669"/>
    <property type="project" value="TreeGrafter"/>
</dbReference>
<gene>
    <name evidence="6 8" type="primary">ackA</name>
    <name evidence="8" type="ORF">NO713_04045</name>
</gene>
<dbReference type="InterPro" id="IPR000890">
    <property type="entry name" value="Aliphatic_acid_kin_short-chain"/>
</dbReference>
<sequence length="430" mass="47746">MFSGLSSIDDIIIYLNFYRIYPMKILVLNAGSSSQKSCLYEITKSTLPDYPLHPIWEATIDWTASQEFGLMKVKTLKVKQEYQIDLKSKQDAIAQMFNTLSAGETKVLNHLSEINIVGHRVVHGGSDYSEAILINEKVKETIQSLIPLAPTHNPAHLEGIEAVETLLGTVPQVAVFDTAFHRKMPDYATIYPIPYQYLQAGIKRYGFHGTSHKYCAKQTAKILGKPLEFLKIITCHLGNGCSLAAIQDGISINTTMGFTPLEGLMMGTRSGSIDPSIILYLQGKYQYDVNQINQILNKESGLKGIVGESGDLRYVLAEMKAGNPKAKLAFEMYIHRLKMGIGQMLASLGGLDALVFTAGVGEHAEQVREATCQGWEFLGLKLDLEKNASHPVDEEISTADSKVKILVIHTEEDWAIATECWHLFNYNTVK</sequence>
<evidence type="ECO:0000256" key="4">
    <source>
        <dbReference type="ARBA" id="ARBA00022777"/>
    </source>
</evidence>
<protein>
    <recommendedName>
        <fullName evidence="6">Acetate kinase</fullName>
        <ecNumber evidence="6">2.7.2.1</ecNumber>
    </recommendedName>
    <alternativeName>
        <fullName evidence="6">Acetokinase</fullName>
    </alternativeName>
</protein>
<dbReference type="EMBL" id="LR882967">
    <property type="protein sequence ID" value="CAD5974237.1"/>
    <property type="molecule type" value="Genomic_DNA"/>
</dbReference>
<evidence type="ECO:0000313" key="8">
    <source>
        <dbReference type="EMBL" id="CAD5974237.1"/>
    </source>
</evidence>
<dbReference type="GO" id="GO:0005524">
    <property type="term" value="F:ATP binding"/>
    <property type="evidence" value="ECO:0007669"/>
    <property type="project" value="UniProtKB-KW"/>
</dbReference>
<dbReference type="NCBIfam" id="TIGR00016">
    <property type="entry name" value="ackA"/>
    <property type="match status" value="1"/>
</dbReference>
<dbReference type="InterPro" id="IPR043129">
    <property type="entry name" value="ATPase_NBD"/>
</dbReference>
<evidence type="ECO:0000256" key="1">
    <source>
        <dbReference type="ARBA" id="ARBA00008748"/>
    </source>
</evidence>
<feature type="site" description="Transition state stabilizer" evidence="6">
    <location>
        <position position="269"/>
    </location>
</feature>
<dbReference type="Gene3D" id="3.30.420.40">
    <property type="match status" value="2"/>
</dbReference>
<comment type="subcellular location">
    <subcellularLocation>
        <location evidence="6">Cytoplasm</location>
    </subcellularLocation>
</comment>
<feature type="binding site" evidence="6">
    <location>
        <position position="29"/>
    </location>
    <ligand>
        <name>Mg(2+)</name>
        <dbReference type="ChEBI" id="CHEBI:18420"/>
    </ligand>
</feature>
<feature type="binding site" evidence="6">
    <location>
        <position position="120"/>
    </location>
    <ligand>
        <name>substrate</name>
    </ligand>
</feature>
<keyword evidence="6" id="KW-0460">Magnesium</keyword>
<comment type="subunit">
    <text evidence="6">Homodimer.</text>
</comment>
<feature type="binding site" evidence="6">
    <location>
        <begin position="311"/>
        <end position="313"/>
    </location>
    <ligand>
        <name>ATP</name>
        <dbReference type="ChEBI" id="CHEBI:30616"/>
    </ligand>
</feature>
<evidence type="ECO:0000256" key="5">
    <source>
        <dbReference type="ARBA" id="ARBA00022840"/>
    </source>
</evidence>
<feature type="binding site" evidence="6">
    <location>
        <begin position="359"/>
        <end position="363"/>
    </location>
    <ligand>
        <name>ATP</name>
        <dbReference type="ChEBI" id="CHEBI:30616"/>
    </ligand>
</feature>
<name>A0A9W4CQR1_9CYAN</name>
<evidence type="ECO:0000256" key="7">
    <source>
        <dbReference type="RuleBase" id="RU003835"/>
    </source>
</evidence>
<dbReference type="Proteomes" id="UP001153719">
    <property type="component" value="Chromosome"/>
</dbReference>
<dbReference type="PROSITE" id="PS01076">
    <property type="entry name" value="ACETATE_KINASE_2"/>
    <property type="match status" value="1"/>
</dbReference>
<comment type="pathway">
    <text evidence="6">Metabolic intermediate biosynthesis; acetyl-CoA biosynthesis; acetyl-CoA from acetate: step 1/2.</text>
</comment>
<feature type="binding site" evidence="6">
    <location>
        <position position="412"/>
    </location>
    <ligand>
        <name>Mg(2+)</name>
        <dbReference type="ChEBI" id="CHEBI:18420"/>
    </ligand>
</feature>
<dbReference type="SUPFAM" id="SSF53067">
    <property type="entry name" value="Actin-like ATPase domain"/>
    <property type="match status" value="2"/>
</dbReference>
<organism evidence="8 9">
    <name type="scientific">Planktothrix pseudagardhii</name>
    <dbReference type="NCBI Taxonomy" id="132604"/>
    <lineage>
        <taxon>Bacteria</taxon>
        <taxon>Bacillati</taxon>
        <taxon>Cyanobacteriota</taxon>
        <taxon>Cyanophyceae</taxon>
        <taxon>Oscillatoriophycideae</taxon>
        <taxon>Oscillatoriales</taxon>
        <taxon>Microcoleaceae</taxon>
        <taxon>Planktothrix</taxon>
    </lineage>
</organism>
<evidence type="ECO:0000256" key="6">
    <source>
        <dbReference type="HAMAP-Rule" id="MF_00020"/>
    </source>
</evidence>
<accession>A0A9W4CQR1</accession>
<proteinExistence type="inferred from homology"/>
<dbReference type="EC" id="2.7.2.1" evidence="6"/>